<organism evidence="1 2">
    <name type="scientific">Nesidiocoris tenuis</name>
    <dbReference type="NCBI Taxonomy" id="355587"/>
    <lineage>
        <taxon>Eukaryota</taxon>
        <taxon>Metazoa</taxon>
        <taxon>Ecdysozoa</taxon>
        <taxon>Arthropoda</taxon>
        <taxon>Hexapoda</taxon>
        <taxon>Insecta</taxon>
        <taxon>Pterygota</taxon>
        <taxon>Neoptera</taxon>
        <taxon>Paraneoptera</taxon>
        <taxon>Hemiptera</taxon>
        <taxon>Heteroptera</taxon>
        <taxon>Panheteroptera</taxon>
        <taxon>Cimicomorpha</taxon>
        <taxon>Miridae</taxon>
        <taxon>Dicyphina</taxon>
        <taxon>Nesidiocoris</taxon>
    </lineage>
</organism>
<reference evidence="1 2" key="1">
    <citation type="submission" date="2023-09" db="EMBL/GenBank/DDBJ databases">
        <title>Nesidiocoris tenuis whole genome shotgun sequence.</title>
        <authorList>
            <person name="Shibata T."/>
            <person name="Shimoda M."/>
            <person name="Kobayashi T."/>
            <person name="Uehara T."/>
        </authorList>
    </citation>
    <scope>NUCLEOTIDE SEQUENCE [LARGE SCALE GENOMIC DNA]</scope>
    <source>
        <strain evidence="1 2">Japan</strain>
    </source>
</reference>
<proteinExistence type="predicted"/>
<accession>A0ABN7BF58</accession>
<evidence type="ECO:0000313" key="2">
    <source>
        <dbReference type="Proteomes" id="UP001307889"/>
    </source>
</evidence>
<dbReference type="Proteomes" id="UP001307889">
    <property type="component" value="Chromosome 13"/>
</dbReference>
<name>A0ABN7BF58_9HEMI</name>
<sequence length="69" mass="7508">MKKVQLHIETAKYISLEMTSVELSSRQSRAVHAPGIRPASDPRASVLDLFSCLAGRAEIGQRAKGWAEG</sequence>
<keyword evidence="2" id="KW-1185">Reference proteome</keyword>
<gene>
    <name evidence="1" type="ORF">NTJ_14579</name>
</gene>
<protein>
    <submittedName>
        <fullName evidence="1">Uncharacterized protein</fullName>
    </submittedName>
</protein>
<dbReference type="EMBL" id="AP028921">
    <property type="protein sequence ID" value="BET01762.1"/>
    <property type="molecule type" value="Genomic_DNA"/>
</dbReference>
<evidence type="ECO:0000313" key="1">
    <source>
        <dbReference type="EMBL" id="BET01762.1"/>
    </source>
</evidence>